<feature type="transmembrane region" description="Helical" evidence="1">
    <location>
        <begin position="66"/>
        <end position="84"/>
    </location>
</feature>
<evidence type="ECO:0000256" key="1">
    <source>
        <dbReference type="SAM" id="Phobius"/>
    </source>
</evidence>
<comment type="caution">
    <text evidence="2">The sequence shown here is derived from an EMBL/GenBank/DDBJ whole genome shotgun (WGS) entry which is preliminary data.</text>
</comment>
<evidence type="ECO:0000313" key="3">
    <source>
        <dbReference type="Proteomes" id="UP001314241"/>
    </source>
</evidence>
<dbReference type="EMBL" id="CAWVOH010000001">
    <property type="protein sequence ID" value="CAK8053469.1"/>
    <property type="molecule type" value="Genomic_DNA"/>
</dbReference>
<accession>A0ABM9N2V0</accession>
<organism evidence="2 3">
    <name type="scientific">Eupransor demetentiae</name>
    <dbReference type="NCBI Taxonomy" id="3109584"/>
    <lineage>
        <taxon>Bacteria</taxon>
        <taxon>Bacillati</taxon>
        <taxon>Bacillota</taxon>
        <taxon>Bacilli</taxon>
        <taxon>Lactobacillales</taxon>
        <taxon>Lactobacillaceae</taxon>
        <taxon>Eupransor</taxon>
    </lineage>
</organism>
<proteinExistence type="predicted"/>
<sequence length="116" mass="13463">MDTHPLAFLTDKGFLLRISFVAVVVLLIVWVTFRQAKNMPLKKVQQKKIKETDERSKYNSLRALKVSYFTLLVAIYAAGIYSARIEKYEFSLALMLIAFGSVIIYRIVWYLLNKLP</sequence>
<name>A0ABM9N2V0_9LACO</name>
<dbReference type="RefSeq" id="WP_349641037.1">
    <property type="nucleotide sequence ID" value="NZ_CAWVOH010000001.1"/>
</dbReference>
<keyword evidence="1" id="KW-0472">Membrane</keyword>
<evidence type="ECO:0000313" key="2">
    <source>
        <dbReference type="EMBL" id="CAK8053469.1"/>
    </source>
</evidence>
<feature type="transmembrane region" description="Helical" evidence="1">
    <location>
        <begin position="90"/>
        <end position="112"/>
    </location>
</feature>
<keyword evidence="1" id="KW-1133">Transmembrane helix</keyword>
<gene>
    <name evidence="2" type="ORF">R54876_GBNLAHCA_00023</name>
</gene>
<keyword evidence="1" id="KW-0812">Transmembrane</keyword>
<protein>
    <submittedName>
        <fullName evidence="2">Uncharacterized protein</fullName>
    </submittedName>
</protein>
<feature type="transmembrane region" description="Helical" evidence="1">
    <location>
        <begin position="14"/>
        <end position="33"/>
    </location>
</feature>
<reference evidence="2 3" key="1">
    <citation type="submission" date="2024-01" db="EMBL/GenBank/DDBJ databases">
        <authorList>
            <person name="Botero Cardona J."/>
        </authorList>
    </citation>
    <scope>NUCLEOTIDE SEQUENCE [LARGE SCALE GENOMIC DNA]</scope>
    <source>
        <strain evidence="2 3">LMG 33000</strain>
    </source>
</reference>
<keyword evidence="3" id="KW-1185">Reference proteome</keyword>
<dbReference type="Proteomes" id="UP001314241">
    <property type="component" value="Unassembled WGS sequence"/>
</dbReference>